<protein>
    <recommendedName>
        <fullName evidence="5">RNase H type-1 domain-containing protein</fullName>
    </recommendedName>
</protein>
<keyword evidence="4" id="KW-1185">Reference proteome</keyword>
<feature type="compositionally biased region" description="Low complexity" evidence="1">
    <location>
        <begin position="358"/>
        <end position="373"/>
    </location>
</feature>
<dbReference type="EMBL" id="CAUYUJ010002996">
    <property type="protein sequence ID" value="CAK0803353.1"/>
    <property type="molecule type" value="Genomic_DNA"/>
</dbReference>
<feature type="region of interest" description="Disordered" evidence="1">
    <location>
        <begin position="339"/>
        <end position="396"/>
    </location>
</feature>
<organism evidence="3 4">
    <name type="scientific">Prorocentrum cordatum</name>
    <dbReference type="NCBI Taxonomy" id="2364126"/>
    <lineage>
        <taxon>Eukaryota</taxon>
        <taxon>Sar</taxon>
        <taxon>Alveolata</taxon>
        <taxon>Dinophyceae</taxon>
        <taxon>Prorocentrales</taxon>
        <taxon>Prorocentraceae</taxon>
        <taxon>Prorocentrum</taxon>
    </lineage>
</organism>
<gene>
    <name evidence="3" type="ORF">PCOR1329_LOCUS10546</name>
</gene>
<feature type="transmembrane region" description="Helical" evidence="2">
    <location>
        <begin position="225"/>
        <end position="248"/>
    </location>
</feature>
<evidence type="ECO:0000313" key="3">
    <source>
        <dbReference type="EMBL" id="CAK0803353.1"/>
    </source>
</evidence>
<reference evidence="3" key="1">
    <citation type="submission" date="2023-10" db="EMBL/GenBank/DDBJ databases">
        <authorList>
            <person name="Chen Y."/>
            <person name="Shah S."/>
            <person name="Dougan E. K."/>
            <person name="Thang M."/>
            <person name="Chan C."/>
        </authorList>
    </citation>
    <scope>NUCLEOTIDE SEQUENCE [LARGE SCALE GENOMIC DNA]</scope>
</reference>
<comment type="caution">
    <text evidence="3">The sequence shown here is derived from an EMBL/GenBank/DDBJ whole genome shotgun (WGS) entry which is preliminary data.</text>
</comment>
<keyword evidence="2" id="KW-0812">Transmembrane</keyword>
<name>A0ABN9QEB3_9DINO</name>
<keyword evidence="2" id="KW-1133">Transmembrane helix</keyword>
<dbReference type="InterPro" id="IPR029063">
    <property type="entry name" value="SAM-dependent_MTases_sf"/>
</dbReference>
<evidence type="ECO:0008006" key="5">
    <source>
        <dbReference type="Google" id="ProtNLM"/>
    </source>
</evidence>
<proteinExistence type="predicted"/>
<keyword evidence="2" id="KW-0472">Membrane</keyword>
<evidence type="ECO:0000256" key="2">
    <source>
        <dbReference type="SAM" id="Phobius"/>
    </source>
</evidence>
<feature type="compositionally biased region" description="Low complexity" evidence="1">
    <location>
        <begin position="380"/>
        <end position="389"/>
    </location>
</feature>
<accession>A0ABN9QEB3</accession>
<sequence>MTADSCLQISEALGRHPVLIDAAGISRVRRPRLYWCNFPVGRGALRTSAPARDTVELAAEVEPTELWLLGDACWDLGSRARLPAFARALPRATPPPAPAGLQECTAHERARWAADDFRFPPCTHKDSNTVATADGGRRVLSPVEREVLMGFWPEHTLPARAASGREGDNMRCSQVGNSFHVGVMAWLLAQGLFAVGLADARVAASEIQGAFYAERRARRTKLRQLVPLFMGCSVMLTIEGLASGLWIWQTVLSHRWRRLGRHINELEMQEVLSALKWLARKSDHHGLRIGMLVDCQVVLAICAKGRSSSHRLNHLVKRIDAQRLACDLYPFYGYVTSKTNPADAPSRKRERVASGLTPGPSRRAPPSRPIEAAPSREGRGAPAAGRAGAKSTKCRL</sequence>
<evidence type="ECO:0000256" key="1">
    <source>
        <dbReference type="SAM" id="MobiDB-lite"/>
    </source>
</evidence>
<dbReference type="Gene3D" id="3.40.50.150">
    <property type="entry name" value="Vaccinia Virus protein VP39"/>
    <property type="match status" value="1"/>
</dbReference>
<dbReference type="Proteomes" id="UP001189429">
    <property type="component" value="Unassembled WGS sequence"/>
</dbReference>
<evidence type="ECO:0000313" key="4">
    <source>
        <dbReference type="Proteomes" id="UP001189429"/>
    </source>
</evidence>
<dbReference type="SUPFAM" id="SSF53335">
    <property type="entry name" value="S-adenosyl-L-methionine-dependent methyltransferases"/>
    <property type="match status" value="1"/>
</dbReference>